<reference evidence="1 2" key="1">
    <citation type="submission" date="2018-06" db="EMBL/GenBank/DDBJ databases">
        <authorList>
            <consortium name="Pathogen Informatics"/>
            <person name="Doyle S."/>
        </authorList>
    </citation>
    <scope>NUCLEOTIDE SEQUENCE [LARGE SCALE GENOMIC DNA]</scope>
    <source>
        <strain evidence="1 2">NCTC13315</strain>
    </source>
</reference>
<evidence type="ECO:0000313" key="2">
    <source>
        <dbReference type="Proteomes" id="UP000254968"/>
    </source>
</evidence>
<dbReference type="Proteomes" id="UP000254968">
    <property type="component" value="Unassembled WGS sequence"/>
</dbReference>
<proteinExistence type="predicted"/>
<dbReference type="EMBL" id="UGNV01000001">
    <property type="protein sequence ID" value="STX27994.1"/>
    <property type="molecule type" value="Genomic_DNA"/>
</dbReference>
<dbReference type="AlphaFoldDB" id="A0A378I6A1"/>
<evidence type="ECO:0000313" key="1">
    <source>
        <dbReference type="EMBL" id="STX27994.1"/>
    </source>
</evidence>
<name>A0A378I6A1_9GAMM</name>
<dbReference type="OrthoDB" id="9152014at2"/>
<dbReference type="RefSeq" id="WP_115301777.1">
    <property type="nucleotide sequence ID" value="NZ_CAAAHO010000006.1"/>
</dbReference>
<accession>A0A378I6A1</accession>
<keyword evidence="2" id="KW-1185">Reference proteome</keyword>
<gene>
    <name evidence="1" type="ORF">NCTC13315_00516</name>
</gene>
<sequence length="358" mass="40770">MPGNKIFLGVALDYADRAKAHARSQILKGSTQPENNALPYTRFDALDEGTDAVRKLEDERVADRLASNTLEDSSLVRFETTLDITSKYSIGSCHELAIHAFDFMLQMQPNINAEIFSLSGGDHEFLVLNREKDSIPGSPDTWGPNAVICDPWANHVYPASSYRTKLRAYVFDEEHKENLTAKFDPEKHRLKLSCYNTEYFQRIRTVDYLKENFSEQAGEIISTLREYKNQLLGEQERLKNKPQKESIIAHKIQAIDDTLHLLDERISDSMDVEYRLPSRQQNYNAAKAELMASLNTIKQTASQVMQFSKAEKDILYKHSNVLSKVGILGKTDTEVHLEEIADRANAQLAQSQKHGMRM</sequence>
<protein>
    <submittedName>
        <fullName evidence="1">Uncharacterized protein</fullName>
    </submittedName>
</protein>
<organism evidence="1 2">
    <name type="scientific">Legionella beliardensis</name>
    <dbReference type="NCBI Taxonomy" id="91822"/>
    <lineage>
        <taxon>Bacteria</taxon>
        <taxon>Pseudomonadati</taxon>
        <taxon>Pseudomonadota</taxon>
        <taxon>Gammaproteobacteria</taxon>
        <taxon>Legionellales</taxon>
        <taxon>Legionellaceae</taxon>
        <taxon>Legionella</taxon>
    </lineage>
</organism>